<evidence type="ECO:0000313" key="1">
    <source>
        <dbReference type="Ensembl" id="ENSPSMP00000023757.1"/>
    </source>
</evidence>
<sequence length="426" mass="49156">MSLTSAYQHKFAEKLTILNDRGQGVLIRMYNIKKTCADPKSKPPFLLEKSMESSLKYINKKFPNIDVRNSTQHLGPVHREKTEIIRFLTNYYQSFVDVMEFRDHVYELLNTIDACQCHFDINLNFDFTRSYLDLIVTYTSVILLLSRIEDRRILIGMYNCAHEMVHGHGDPSFARLGQMVLEYDHPLKKLTEEFGPHTKAVSGALLSLHFLFVRRNQGAEQWRSAQLLSLISTPPAMINPANSDTVTACYLENNQCQKLWKLCLQGSLYITLIREDVLQVHKVTEDLFSSLKGYGKRVADIKESKEHVIANSGQFHCQRRQFLRMAVKELEAVLTDEPGLLGPKALFAFMALSFIRDEVTWLVRHAENVTKTKTPEDYADSSIAELLFLLEEIRALVRRHIKVIKQYHLQYLARFDALVLSDIIQV</sequence>
<dbReference type="PANTHER" id="PTHR12093:SF9">
    <property type="entry name" value="NCK-ASSOCIATED PROTEIN 1-LIKE"/>
    <property type="match status" value="1"/>
</dbReference>
<dbReference type="PANTHER" id="PTHR12093">
    <property type="entry name" value="NCK-ASSOCIATED PROTEIN 1"/>
    <property type="match status" value="1"/>
</dbReference>
<dbReference type="GO" id="GO:0030866">
    <property type="term" value="P:cortical actin cytoskeleton organization"/>
    <property type="evidence" value="ECO:0007669"/>
    <property type="project" value="TreeGrafter"/>
</dbReference>
<proteinExistence type="predicted"/>
<dbReference type="GO" id="GO:0030031">
    <property type="term" value="P:cell projection assembly"/>
    <property type="evidence" value="ECO:0007669"/>
    <property type="project" value="TreeGrafter"/>
</dbReference>
<gene>
    <name evidence="1" type="primary">NCKAP1L</name>
</gene>
<keyword evidence="2" id="KW-1185">Reference proteome</keyword>
<dbReference type="GeneTree" id="ENSGT00390000016619"/>
<dbReference type="AlphaFoldDB" id="A0A8C9A3W9"/>
<dbReference type="Ensembl" id="ENSPSMT00000027580.1">
    <property type="protein sequence ID" value="ENSPSMP00000023757.1"/>
    <property type="gene ID" value="ENSPSMG00000016777.1"/>
</dbReference>
<organism evidence="1 2">
    <name type="scientific">Prolemur simus</name>
    <name type="common">Greater bamboo lemur</name>
    <name type="synonym">Hapalemur simus</name>
    <dbReference type="NCBI Taxonomy" id="1328070"/>
    <lineage>
        <taxon>Eukaryota</taxon>
        <taxon>Metazoa</taxon>
        <taxon>Chordata</taxon>
        <taxon>Craniata</taxon>
        <taxon>Vertebrata</taxon>
        <taxon>Euteleostomi</taxon>
        <taxon>Mammalia</taxon>
        <taxon>Eutheria</taxon>
        <taxon>Euarchontoglires</taxon>
        <taxon>Primates</taxon>
        <taxon>Strepsirrhini</taxon>
        <taxon>Lemuriformes</taxon>
        <taxon>Lemuridae</taxon>
        <taxon>Prolemur</taxon>
    </lineage>
</organism>
<reference evidence="1" key="2">
    <citation type="submission" date="2025-09" db="UniProtKB">
        <authorList>
            <consortium name="Ensembl"/>
        </authorList>
    </citation>
    <scope>IDENTIFICATION</scope>
</reference>
<evidence type="ECO:0000313" key="2">
    <source>
        <dbReference type="Proteomes" id="UP000694414"/>
    </source>
</evidence>
<dbReference type="InterPro" id="IPR019137">
    <property type="entry name" value="Nck-associated_protein-1"/>
</dbReference>
<dbReference type="GO" id="GO:0016477">
    <property type="term" value="P:cell migration"/>
    <property type="evidence" value="ECO:0007669"/>
    <property type="project" value="TreeGrafter"/>
</dbReference>
<dbReference type="GO" id="GO:0031209">
    <property type="term" value="C:SCAR complex"/>
    <property type="evidence" value="ECO:0007669"/>
    <property type="project" value="TreeGrafter"/>
</dbReference>
<dbReference type="GO" id="GO:0048812">
    <property type="term" value="P:neuron projection morphogenesis"/>
    <property type="evidence" value="ECO:0007669"/>
    <property type="project" value="TreeGrafter"/>
</dbReference>
<protein>
    <submittedName>
        <fullName evidence="1">NCK associated protein 1 like</fullName>
    </submittedName>
</protein>
<dbReference type="Pfam" id="PF09735">
    <property type="entry name" value="Nckap1"/>
    <property type="match status" value="1"/>
</dbReference>
<name>A0A8C9A3W9_PROSS</name>
<accession>A0A8C9A3W9</accession>
<reference evidence="1" key="1">
    <citation type="submission" date="2025-08" db="UniProtKB">
        <authorList>
            <consortium name="Ensembl"/>
        </authorList>
    </citation>
    <scope>IDENTIFICATION</scope>
</reference>
<dbReference type="Proteomes" id="UP000694414">
    <property type="component" value="Unplaced"/>
</dbReference>